<protein>
    <submittedName>
        <fullName evidence="1">Uncharacterized protein</fullName>
    </submittedName>
</protein>
<dbReference type="RefSeq" id="XP_019040511.1">
    <property type="nucleotide sequence ID" value="XM_019184104.1"/>
</dbReference>
<dbReference type="EMBL" id="KV454209">
    <property type="protein sequence ID" value="ODQ61304.1"/>
    <property type="molecule type" value="Genomic_DNA"/>
</dbReference>
<organism evidence="1 2">
    <name type="scientific">Wickerhamomyces anomalus (strain ATCC 58044 / CBS 1984 / NCYC 433 / NRRL Y-366-8)</name>
    <name type="common">Yeast</name>
    <name type="synonym">Hansenula anomala</name>
    <dbReference type="NCBI Taxonomy" id="683960"/>
    <lineage>
        <taxon>Eukaryota</taxon>
        <taxon>Fungi</taxon>
        <taxon>Dikarya</taxon>
        <taxon>Ascomycota</taxon>
        <taxon>Saccharomycotina</taxon>
        <taxon>Saccharomycetes</taxon>
        <taxon>Phaffomycetales</taxon>
        <taxon>Wickerhamomycetaceae</taxon>
        <taxon>Wickerhamomyces</taxon>
    </lineage>
</organism>
<dbReference type="GeneID" id="30201350"/>
<reference evidence="1 2" key="1">
    <citation type="journal article" date="2016" name="Proc. Natl. Acad. Sci. U.S.A.">
        <title>Comparative genomics of biotechnologically important yeasts.</title>
        <authorList>
            <person name="Riley R."/>
            <person name="Haridas S."/>
            <person name="Wolfe K.H."/>
            <person name="Lopes M.R."/>
            <person name="Hittinger C.T."/>
            <person name="Goeker M."/>
            <person name="Salamov A.A."/>
            <person name="Wisecaver J.H."/>
            <person name="Long T.M."/>
            <person name="Calvey C.H."/>
            <person name="Aerts A.L."/>
            <person name="Barry K.W."/>
            <person name="Choi C."/>
            <person name="Clum A."/>
            <person name="Coughlan A.Y."/>
            <person name="Deshpande S."/>
            <person name="Douglass A.P."/>
            <person name="Hanson S.J."/>
            <person name="Klenk H.-P."/>
            <person name="LaButti K.M."/>
            <person name="Lapidus A."/>
            <person name="Lindquist E.A."/>
            <person name="Lipzen A.M."/>
            <person name="Meier-Kolthoff J.P."/>
            <person name="Ohm R.A."/>
            <person name="Otillar R.P."/>
            <person name="Pangilinan J.L."/>
            <person name="Peng Y."/>
            <person name="Rokas A."/>
            <person name="Rosa C.A."/>
            <person name="Scheuner C."/>
            <person name="Sibirny A.A."/>
            <person name="Slot J.C."/>
            <person name="Stielow J.B."/>
            <person name="Sun H."/>
            <person name="Kurtzman C.P."/>
            <person name="Blackwell M."/>
            <person name="Grigoriev I.V."/>
            <person name="Jeffries T.W."/>
        </authorList>
    </citation>
    <scope>NUCLEOTIDE SEQUENCE [LARGE SCALE GENOMIC DNA]</scope>
    <source>
        <strain evidence="2">ATCC 58044 / CBS 1984 / NCYC 433 / NRRL Y-366-8</strain>
    </source>
</reference>
<dbReference type="OrthoDB" id="2094445at2759"/>
<evidence type="ECO:0000313" key="1">
    <source>
        <dbReference type="EMBL" id="ODQ61304.1"/>
    </source>
</evidence>
<name>A0A1E3P7V6_WICAA</name>
<sequence>MVAYYSIFGKQVASHWVSVFDSGSKEIEEEVIAIGTLSAAAAVAVVPGYLPKSEAPAKAPTPAPVQTKKEDDLDVEKLLTEFLKEEETN</sequence>
<evidence type="ECO:0000313" key="2">
    <source>
        <dbReference type="Proteomes" id="UP000094112"/>
    </source>
</evidence>
<dbReference type="InterPro" id="IPR021278">
    <property type="entry name" value="ATP19"/>
</dbReference>
<gene>
    <name evidence="1" type="ORF">WICANDRAFT_67895</name>
</gene>
<accession>A0A1E3P7V6</accession>
<keyword evidence="2" id="KW-1185">Reference proteome</keyword>
<dbReference type="Pfam" id="PF11022">
    <property type="entry name" value="ATP19"/>
    <property type="match status" value="1"/>
</dbReference>
<dbReference type="STRING" id="683960.A0A1E3P7V6"/>
<dbReference type="AlphaFoldDB" id="A0A1E3P7V6"/>
<dbReference type="Proteomes" id="UP000094112">
    <property type="component" value="Unassembled WGS sequence"/>
</dbReference>
<proteinExistence type="predicted"/>